<dbReference type="Proteomes" id="UP000499080">
    <property type="component" value="Unassembled WGS sequence"/>
</dbReference>
<accession>A0A4Y2S7C0</accession>
<gene>
    <name evidence="1" type="ORF">AVEN_134582_1</name>
</gene>
<organism evidence="1 2">
    <name type="scientific">Araneus ventricosus</name>
    <name type="common">Orbweaver spider</name>
    <name type="synonym">Epeira ventricosa</name>
    <dbReference type="NCBI Taxonomy" id="182803"/>
    <lineage>
        <taxon>Eukaryota</taxon>
        <taxon>Metazoa</taxon>
        <taxon>Ecdysozoa</taxon>
        <taxon>Arthropoda</taxon>
        <taxon>Chelicerata</taxon>
        <taxon>Arachnida</taxon>
        <taxon>Araneae</taxon>
        <taxon>Araneomorphae</taxon>
        <taxon>Entelegynae</taxon>
        <taxon>Araneoidea</taxon>
        <taxon>Araneidae</taxon>
        <taxon>Araneus</taxon>
    </lineage>
</organism>
<dbReference type="AlphaFoldDB" id="A0A4Y2S7C0"/>
<protein>
    <submittedName>
        <fullName evidence="1">Uncharacterized protein</fullName>
    </submittedName>
</protein>
<dbReference type="EMBL" id="BGPR01020217">
    <property type="protein sequence ID" value="GBN84072.1"/>
    <property type="molecule type" value="Genomic_DNA"/>
</dbReference>
<evidence type="ECO:0000313" key="1">
    <source>
        <dbReference type="EMBL" id="GBN84072.1"/>
    </source>
</evidence>
<comment type="caution">
    <text evidence="1">The sequence shown here is derived from an EMBL/GenBank/DDBJ whole genome shotgun (WGS) entry which is preliminary data.</text>
</comment>
<evidence type="ECO:0000313" key="2">
    <source>
        <dbReference type="Proteomes" id="UP000499080"/>
    </source>
</evidence>
<name>A0A4Y2S7C0_ARAVE</name>
<reference evidence="1 2" key="1">
    <citation type="journal article" date="2019" name="Sci. Rep.">
        <title>Orb-weaving spider Araneus ventricosus genome elucidates the spidroin gene catalogue.</title>
        <authorList>
            <person name="Kono N."/>
            <person name="Nakamura H."/>
            <person name="Ohtoshi R."/>
            <person name="Moran D.A.P."/>
            <person name="Shinohara A."/>
            <person name="Yoshida Y."/>
            <person name="Fujiwara M."/>
            <person name="Mori M."/>
            <person name="Tomita M."/>
            <person name="Arakawa K."/>
        </authorList>
    </citation>
    <scope>NUCLEOTIDE SEQUENCE [LARGE SCALE GENOMIC DNA]</scope>
</reference>
<keyword evidence="2" id="KW-1185">Reference proteome</keyword>
<sequence>MSSLSELKNPFSPLQLGKIGENIYIVLKLWVKYFFDLKDIRTEKFPPLREELPPLGGKNEMKWSVRWLKFSSVLSVVTKNSEMYISACHAGALGTNYATKNKAHTSVQDISQIAILVCSKVAARLTRQECKLETSLQQVNTSFEVTTR</sequence>
<proteinExistence type="predicted"/>